<gene>
    <name evidence="2" type="ORF">F4560_003670</name>
</gene>
<dbReference type="Proteomes" id="UP000552097">
    <property type="component" value="Unassembled WGS sequence"/>
</dbReference>
<keyword evidence="1" id="KW-1133">Transmembrane helix</keyword>
<dbReference type="EMBL" id="JACHMO010000001">
    <property type="protein sequence ID" value="MBB5803902.1"/>
    <property type="molecule type" value="Genomic_DNA"/>
</dbReference>
<evidence type="ECO:0000313" key="2">
    <source>
        <dbReference type="EMBL" id="MBB5803902.1"/>
    </source>
</evidence>
<sequence length="508" mass="51598">MSALVDALLSTQPGHIHPPPAEAVTGLAPPVLLALPFAAGFALLRPFLAAPGRGTRELVSTATAGAVLWEAFRLPDQTPRVLSLALAAVALLVPVAVALGRSTRARTDTVLPWMFSACAVTAVLAFHDAWFGEGGSAEVAVLCGFACLAWYPLCSTRSRGGAIVIRSTAAVLALALIGGVAQVAITGANGPKPGVPVLARITVATTALDVVIVPHLPGPNLVHVTPARNLPITSDIDTATTDTRPGSDGGWAVITLPEGKSTLHLGDSPVPVDTGDTVADAPDLTGADGPECESALLGALIGKPTARRDTSPCPAEALTSHDAAALRTVPAFLAGRGQRMISLVADDSPRSRAAERTVREAAEAHGVGITDDPTAPVVVVSGWQTAAATVAAVAAGDHPAQGSYLAPWLVTPPLLKPPAGQVVPLAFTPTDESPMRYLSALADRASGAAPSTSGYQAWLRAQGGQPATTVRLHAASTATIPGSNHHDHRPSWLPGGAVLPVTGPLDPG</sequence>
<feature type="transmembrane region" description="Helical" evidence="1">
    <location>
        <begin position="137"/>
        <end position="154"/>
    </location>
</feature>
<proteinExistence type="predicted"/>
<dbReference type="AlphaFoldDB" id="A0A7W9HKC7"/>
<keyword evidence="3" id="KW-1185">Reference proteome</keyword>
<evidence type="ECO:0000256" key="1">
    <source>
        <dbReference type="SAM" id="Phobius"/>
    </source>
</evidence>
<dbReference type="RefSeq" id="WP_184921482.1">
    <property type="nucleotide sequence ID" value="NZ_JACHMO010000001.1"/>
</dbReference>
<dbReference type="InterPro" id="IPR046206">
    <property type="entry name" value="DUF6239"/>
</dbReference>
<keyword evidence="1" id="KW-0812">Transmembrane</keyword>
<evidence type="ECO:0000313" key="3">
    <source>
        <dbReference type="Proteomes" id="UP000552097"/>
    </source>
</evidence>
<dbReference type="Pfam" id="PF19752">
    <property type="entry name" value="DUF6239"/>
    <property type="match status" value="1"/>
</dbReference>
<protein>
    <submittedName>
        <fullName evidence="2">Uncharacterized protein</fullName>
    </submittedName>
</protein>
<reference evidence="2 3" key="1">
    <citation type="submission" date="2020-08" db="EMBL/GenBank/DDBJ databases">
        <title>Sequencing the genomes of 1000 actinobacteria strains.</title>
        <authorList>
            <person name="Klenk H.-P."/>
        </authorList>
    </citation>
    <scope>NUCLEOTIDE SEQUENCE [LARGE SCALE GENOMIC DNA]</scope>
    <source>
        <strain evidence="2 3">DSM 45486</strain>
    </source>
</reference>
<name>A0A7W9HKC7_9PSEU</name>
<feature type="transmembrane region" description="Helical" evidence="1">
    <location>
        <begin position="81"/>
        <end position="99"/>
    </location>
</feature>
<comment type="caution">
    <text evidence="2">The sequence shown here is derived from an EMBL/GenBank/DDBJ whole genome shotgun (WGS) entry which is preliminary data.</text>
</comment>
<organism evidence="2 3">
    <name type="scientific">Saccharothrix ecbatanensis</name>
    <dbReference type="NCBI Taxonomy" id="1105145"/>
    <lineage>
        <taxon>Bacteria</taxon>
        <taxon>Bacillati</taxon>
        <taxon>Actinomycetota</taxon>
        <taxon>Actinomycetes</taxon>
        <taxon>Pseudonocardiales</taxon>
        <taxon>Pseudonocardiaceae</taxon>
        <taxon>Saccharothrix</taxon>
    </lineage>
</organism>
<accession>A0A7W9HKC7</accession>
<keyword evidence="1" id="KW-0472">Membrane</keyword>
<feature type="transmembrane region" description="Helical" evidence="1">
    <location>
        <begin position="163"/>
        <end position="185"/>
    </location>
</feature>
<feature type="transmembrane region" description="Helical" evidence="1">
    <location>
        <begin position="111"/>
        <end position="131"/>
    </location>
</feature>